<evidence type="ECO:0000256" key="1">
    <source>
        <dbReference type="SAM" id="SignalP"/>
    </source>
</evidence>
<evidence type="ECO:0000313" key="2">
    <source>
        <dbReference type="EMBL" id="NNJ26014.1"/>
    </source>
</evidence>
<evidence type="ECO:0008006" key="4">
    <source>
        <dbReference type="Google" id="ProtNLM"/>
    </source>
</evidence>
<keyword evidence="1" id="KW-0732">Signal</keyword>
<reference evidence="2 3" key="1">
    <citation type="journal article" date="2020" name="Syst. Appl. Microbiol.">
        <title>Alienimonas chondri sp. nov., a novel planctomycete isolated from the biofilm of the red alga Chondrus crispus.</title>
        <authorList>
            <person name="Vitorino I."/>
            <person name="Albuquerque L."/>
            <person name="Wiegand S."/>
            <person name="Kallscheuer N."/>
            <person name="da Costa M.S."/>
            <person name="Lobo-da-Cunha A."/>
            <person name="Jogler C."/>
            <person name="Lage O.M."/>
        </authorList>
    </citation>
    <scope>NUCLEOTIDE SEQUENCE [LARGE SCALE GENOMIC DNA]</scope>
    <source>
        <strain evidence="2 3">LzC2</strain>
    </source>
</reference>
<accession>A0ABX1VE56</accession>
<dbReference type="Pfam" id="PF07394">
    <property type="entry name" value="DUF1501"/>
    <property type="match status" value="1"/>
</dbReference>
<dbReference type="InterPro" id="IPR006311">
    <property type="entry name" value="TAT_signal"/>
</dbReference>
<dbReference type="EMBL" id="WTPX01000058">
    <property type="protein sequence ID" value="NNJ26014.1"/>
    <property type="molecule type" value="Genomic_DNA"/>
</dbReference>
<protein>
    <recommendedName>
        <fullName evidence="4">DUF1501 domain-containing protein</fullName>
    </recommendedName>
</protein>
<dbReference type="InterPro" id="IPR017850">
    <property type="entry name" value="Alkaline_phosphatase_core_sf"/>
</dbReference>
<dbReference type="SUPFAM" id="SSF53649">
    <property type="entry name" value="Alkaline phosphatase-like"/>
    <property type="match status" value="1"/>
</dbReference>
<keyword evidence="3" id="KW-1185">Reference proteome</keyword>
<dbReference type="PANTHER" id="PTHR43737:SF1">
    <property type="entry name" value="DUF1501 DOMAIN-CONTAINING PROTEIN"/>
    <property type="match status" value="1"/>
</dbReference>
<dbReference type="InterPro" id="IPR010869">
    <property type="entry name" value="DUF1501"/>
</dbReference>
<feature type="chain" id="PRO_5045500494" description="DUF1501 domain-containing protein" evidence="1">
    <location>
        <begin position="31"/>
        <end position="452"/>
    </location>
</feature>
<name>A0ABX1VE56_9PLAN</name>
<dbReference type="PANTHER" id="PTHR43737">
    <property type="entry name" value="BLL7424 PROTEIN"/>
    <property type="match status" value="1"/>
</dbReference>
<proteinExistence type="predicted"/>
<organism evidence="2 3">
    <name type="scientific">Alienimonas chondri</name>
    <dbReference type="NCBI Taxonomy" id="2681879"/>
    <lineage>
        <taxon>Bacteria</taxon>
        <taxon>Pseudomonadati</taxon>
        <taxon>Planctomycetota</taxon>
        <taxon>Planctomycetia</taxon>
        <taxon>Planctomycetales</taxon>
        <taxon>Planctomycetaceae</taxon>
        <taxon>Alienimonas</taxon>
    </lineage>
</organism>
<dbReference type="PROSITE" id="PS51318">
    <property type="entry name" value="TAT"/>
    <property type="match status" value="1"/>
</dbReference>
<sequence length="452" mass="47323">MSILSRRRALQAFTASAAGASMSGWLPALAAAAGDQKPPRSVILLWMTGGPSQLDTFDPKPDHENGGEFKAIDTAVPGVQIAEHLPGIAQRMDRCAILRTLSTPEGDHGRATFLARTGYRPGGVIDYPTLGASISKELQAQPERPANDLPGYISVAPFRLANPGAFGSGFLGPEHAPLVVGEGAGPGSLIGADPNAAAGGNALTVRNLAPPRGAGGERMSKRLELLSNFENAFAANRPDAALVGRRTAYEKAVRMMSGAAAGAFDLSKEPGALKDKYGRSPFGQGCMLARRLVERGVPFVEVSLNGVSGGEAFAWDTHADNFAAVKRLCEVLDPAWSTLLDDLNDRGLGDTLVVWMGEFGRTPIINPQGGRDHFPTAWNAVMCGGGIVGGSVVGKTDEAGMEVIDRPISAADFAATLCRAAGVDPWRDNLSNVGRPIRLADPEANAIEEILA</sequence>
<feature type="signal peptide" evidence="1">
    <location>
        <begin position="1"/>
        <end position="30"/>
    </location>
</feature>
<evidence type="ECO:0000313" key="3">
    <source>
        <dbReference type="Proteomes" id="UP000609651"/>
    </source>
</evidence>
<comment type="caution">
    <text evidence="2">The sequence shown here is derived from an EMBL/GenBank/DDBJ whole genome shotgun (WGS) entry which is preliminary data.</text>
</comment>
<gene>
    <name evidence="2" type="ORF">LzC2_20930</name>
</gene>
<dbReference type="Proteomes" id="UP000609651">
    <property type="component" value="Unassembled WGS sequence"/>
</dbReference>
<dbReference type="RefSeq" id="WP_171186613.1">
    <property type="nucleotide sequence ID" value="NZ_WTPX01000058.1"/>
</dbReference>